<dbReference type="EMBL" id="JADKGY010000033">
    <property type="protein sequence ID" value="MBK9985109.1"/>
    <property type="molecule type" value="Genomic_DNA"/>
</dbReference>
<evidence type="ECO:0000313" key="2">
    <source>
        <dbReference type="Proteomes" id="UP000808337"/>
    </source>
</evidence>
<evidence type="ECO:0000313" key="1">
    <source>
        <dbReference type="EMBL" id="MBK9985109.1"/>
    </source>
</evidence>
<proteinExistence type="predicted"/>
<dbReference type="AlphaFoldDB" id="A0A9D7SZM7"/>
<reference evidence="1 2" key="1">
    <citation type="submission" date="2020-10" db="EMBL/GenBank/DDBJ databases">
        <title>Connecting structure to function with the recovery of over 1000 high-quality activated sludge metagenome-assembled genomes encoding full-length rRNA genes using long-read sequencing.</title>
        <authorList>
            <person name="Singleton C.M."/>
            <person name="Petriglieri F."/>
            <person name="Kristensen J.M."/>
            <person name="Kirkegaard R.H."/>
            <person name="Michaelsen T.Y."/>
            <person name="Andersen M.H."/>
            <person name="Karst S.M."/>
            <person name="Dueholm M.S."/>
            <person name="Nielsen P.H."/>
            <person name="Albertsen M."/>
        </authorList>
    </citation>
    <scope>NUCLEOTIDE SEQUENCE [LARGE SCALE GENOMIC DNA]</scope>
    <source>
        <strain evidence="1">Ribe_18-Q3-R11-54_MAXAC.273</strain>
    </source>
</reference>
<sequence>MYDCCGGLFAFDAVAAAGGYTDICGGAVTAVETGTEVVTGTDCAWTVTYTFSVLDACGNILTGQTYTHTGSDLTAPTLTGVPFAGTTGTNACMANAATAAPFSGASAILGYTDNCGAAVSATLTGTSVAGTNCSWTVTYTFTILDECLNSLPGQTYANTGSDQTAPTGASTAGSVGTNSCMATAGGLFAFDAVVAAGGYTDNCLGSVTAVETGTEVVTGTDCAWTVTYTFSVQDACGNILPGQTYTHTGSDQTAPTGASTAGSVGTNSCMATAGGLFAFDAVAAAGGYTDNCLGSVTAVETGTEVVTGTDCAWTVTYTFSVQDACGNVSGQTYSTGSDQTAPTASTAGSVGTNSCMARREDVCFDAVSSRRIYR</sequence>
<dbReference type="Proteomes" id="UP000808337">
    <property type="component" value="Unassembled WGS sequence"/>
</dbReference>
<accession>A0A9D7SZM7</accession>
<protein>
    <submittedName>
        <fullName evidence="1">Uncharacterized protein</fullName>
    </submittedName>
</protein>
<gene>
    <name evidence="1" type="ORF">IPP15_22590</name>
</gene>
<comment type="caution">
    <text evidence="1">The sequence shown here is derived from an EMBL/GenBank/DDBJ whole genome shotgun (WGS) entry which is preliminary data.</text>
</comment>
<organism evidence="1 2">
    <name type="scientific">Candidatus Opimibacter skivensis</name>
    <dbReference type="NCBI Taxonomy" id="2982028"/>
    <lineage>
        <taxon>Bacteria</taxon>
        <taxon>Pseudomonadati</taxon>
        <taxon>Bacteroidota</taxon>
        <taxon>Saprospiria</taxon>
        <taxon>Saprospirales</taxon>
        <taxon>Saprospiraceae</taxon>
        <taxon>Candidatus Opimibacter</taxon>
    </lineage>
</organism>
<name>A0A9D7SZM7_9BACT</name>